<dbReference type="AlphaFoldDB" id="A0AAW1NN87"/>
<name>A0AAW1NN87_9CHLO</name>
<feature type="transmembrane region" description="Helical" evidence="1">
    <location>
        <begin position="155"/>
        <end position="176"/>
    </location>
</feature>
<keyword evidence="1" id="KW-1133">Transmembrane helix</keyword>
<dbReference type="Proteomes" id="UP001465755">
    <property type="component" value="Unassembled WGS sequence"/>
</dbReference>
<keyword evidence="3" id="KW-1185">Reference proteome</keyword>
<keyword evidence="1" id="KW-0812">Transmembrane</keyword>
<evidence type="ECO:0000313" key="3">
    <source>
        <dbReference type="Proteomes" id="UP001465755"/>
    </source>
</evidence>
<organism evidence="2 3">
    <name type="scientific">Symbiochloris irregularis</name>
    <dbReference type="NCBI Taxonomy" id="706552"/>
    <lineage>
        <taxon>Eukaryota</taxon>
        <taxon>Viridiplantae</taxon>
        <taxon>Chlorophyta</taxon>
        <taxon>core chlorophytes</taxon>
        <taxon>Trebouxiophyceae</taxon>
        <taxon>Trebouxiales</taxon>
        <taxon>Trebouxiaceae</taxon>
        <taxon>Symbiochloris</taxon>
    </lineage>
</organism>
<reference evidence="2 3" key="1">
    <citation type="journal article" date="2024" name="Nat. Commun.">
        <title>Phylogenomics reveals the evolutionary origins of lichenization in chlorophyte algae.</title>
        <authorList>
            <person name="Puginier C."/>
            <person name="Libourel C."/>
            <person name="Otte J."/>
            <person name="Skaloud P."/>
            <person name="Haon M."/>
            <person name="Grisel S."/>
            <person name="Petersen M."/>
            <person name="Berrin J.G."/>
            <person name="Delaux P.M."/>
            <person name="Dal Grande F."/>
            <person name="Keller J."/>
        </authorList>
    </citation>
    <scope>NUCLEOTIDE SEQUENCE [LARGE SCALE GENOMIC DNA]</scope>
    <source>
        <strain evidence="2 3">SAG 2036</strain>
    </source>
</reference>
<protein>
    <submittedName>
        <fullName evidence="2">Uncharacterized protein</fullName>
    </submittedName>
</protein>
<dbReference type="EMBL" id="JALJOQ010000244">
    <property type="protein sequence ID" value="KAK9787615.1"/>
    <property type="molecule type" value="Genomic_DNA"/>
</dbReference>
<accession>A0AAW1NN87</accession>
<keyword evidence="1" id="KW-0472">Membrane</keyword>
<sequence length="221" mass="24121">MQVDLEVVPEGFQQRAASDAADNILKDEHGPGAKLILSQEDGLLDAQLQLQFSANDEDTQRILCALNNLLPGGAESSHAHTDNKVVQGLEELIRAMGMRARELEDTRDVTETSLDVNTKEITTAATQSRRGLERFESSALPVWEQEGSSSCKAGVLFALGLTSVGSMLVCMVVLAARAWRDHTRKEDAAPLETIVYASEERIPGFLPHEGLQYAYNPLSSK</sequence>
<comment type="caution">
    <text evidence="2">The sequence shown here is derived from an EMBL/GenBank/DDBJ whole genome shotgun (WGS) entry which is preliminary data.</text>
</comment>
<proteinExistence type="predicted"/>
<evidence type="ECO:0000313" key="2">
    <source>
        <dbReference type="EMBL" id="KAK9787615.1"/>
    </source>
</evidence>
<evidence type="ECO:0000256" key="1">
    <source>
        <dbReference type="SAM" id="Phobius"/>
    </source>
</evidence>
<gene>
    <name evidence="2" type="ORF">WJX73_004146</name>
</gene>